<feature type="compositionally biased region" description="Basic and acidic residues" evidence="2">
    <location>
        <begin position="402"/>
        <end position="443"/>
    </location>
</feature>
<accession>A0A4Y7PGG2</accession>
<feature type="region of interest" description="Disordered" evidence="2">
    <location>
        <begin position="371"/>
        <end position="443"/>
    </location>
</feature>
<feature type="region of interest" description="Disordered" evidence="2">
    <location>
        <begin position="272"/>
        <end position="312"/>
    </location>
</feature>
<keyword evidence="1" id="KW-0175">Coiled coil</keyword>
<dbReference type="EMBL" id="ML170620">
    <property type="protein sequence ID" value="TDL13440.1"/>
    <property type="molecule type" value="Genomic_DNA"/>
</dbReference>
<feature type="region of interest" description="Disordered" evidence="2">
    <location>
        <begin position="107"/>
        <end position="222"/>
    </location>
</feature>
<feature type="compositionally biased region" description="Basic and acidic residues" evidence="2">
    <location>
        <begin position="297"/>
        <end position="312"/>
    </location>
</feature>
<evidence type="ECO:0000313" key="4">
    <source>
        <dbReference type="Proteomes" id="UP000294933"/>
    </source>
</evidence>
<evidence type="ECO:0000256" key="1">
    <source>
        <dbReference type="SAM" id="Coils"/>
    </source>
</evidence>
<feature type="compositionally biased region" description="Basic and acidic residues" evidence="2">
    <location>
        <begin position="189"/>
        <end position="215"/>
    </location>
</feature>
<evidence type="ECO:0000313" key="3">
    <source>
        <dbReference type="EMBL" id="TDL13440.1"/>
    </source>
</evidence>
<protein>
    <submittedName>
        <fullName evidence="3">Uncharacterized protein</fullName>
    </submittedName>
</protein>
<evidence type="ECO:0000256" key="2">
    <source>
        <dbReference type="SAM" id="MobiDB-lite"/>
    </source>
</evidence>
<feature type="region of interest" description="Disordered" evidence="2">
    <location>
        <begin position="347"/>
        <end position="366"/>
    </location>
</feature>
<keyword evidence="4" id="KW-1185">Reference proteome</keyword>
<proteinExistence type="predicted"/>
<name>A0A4Y7PGG2_9AGAM</name>
<dbReference type="VEuPathDB" id="FungiDB:BD410DRAFT_846953"/>
<dbReference type="AlphaFoldDB" id="A0A4Y7PGG2"/>
<dbReference type="Proteomes" id="UP000294933">
    <property type="component" value="Unassembled WGS sequence"/>
</dbReference>
<reference evidence="3 4" key="1">
    <citation type="submission" date="2018-06" db="EMBL/GenBank/DDBJ databases">
        <title>A transcriptomic atlas of mushroom development highlights an independent origin of complex multicellularity.</title>
        <authorList>
            <consortium name="DOE Joint Genome Institute"/>
            <person name="Krizsan K."/>
            <person name="Almasi E."/>
            <person name="Merenyi Z."/>
            <person name="Sahu N."/>
            <person name="Viragh M."/>
            <person name="Koszo T."/>
            <person name="Mondo S."/>
            <person name="Kiss B."/>
            <person name="Balint B."/>
            <person name="Kues U."/>
            <person name="Barry K."/>
            <person name="Hegedus J.C."/>
            <person name="Henrissat B."/>
            <person name="Johnson J."/>
            <person name="Lipzen A."/>
            <person name="Ohm R."/>
            <person name="Nagy I."/>
            <person name="Pangilinan J."/>
            <person name="Yan J."/>
            <person name="Xiong Y."/>
            <person name="Grigoriev I.V."/>
            <person name="Hibbett D.S."/>
            <person name="Nagy L.G."/>
        </authorList>
    </citation>
    <scope>NUCLEOTIDE SEQUENCE [LARGE SCALE GENOMIC DNA]</scope>
    <source>
        <strain evidence="3 4">SZMC22713</strain>
    </source>
</reference>
<feature type="coiled-coil region" evidence="1">
    <location>
        <begin position="446"/>
        <end position="480"/>
    </location>
</feature>
<gene>
    <name evidence="3" type="ORF">BD410DRAFT_846953</name>
</gene>
<feature type="compositionally biased region" description="Acidic residues" evidence="2">
    <location>
        <begin position="121"/>
        <end position="135"/>
    </location>
</feature>
<organism evidence="3 4">
    <name type="scientific">Rickenella mellea</name>
    <dbReference type="NCBI Taxonomy" id="50990"/>
    <lineage>
        <taxon>Eukaryota</taxon>
        <taxon>Fungi</taxon>
        <taxon>Dikarya</taxon>
        <taxon>Basidiomycota</taxon>
        <taxon>Agaricomycotina</taxon>
        <taxon>Agaricomycetes</taxon>
        <taxon>Hymenochaetales</taxon>
        <taxon>Rickenellaceae</taxon>
        <taxon>Rickenella</taxon>
    </lineage>
</organism>
<sequence>MAPSATPSVGNASEAITAVVDVIREINILMAEKPSIPERSAWLGAVEKFLVDGDSLVKALGGHPSAENLAGRFAEFRASWEALRKDWVPPDDEYLVALLKANTPAIEERETGARTGSPVEVDAEGEENAEAETAETSETPKGARLSKRKRAEPKSAETVGSDEDEDEGPRRKKGTPAAKGPTIVITSDRPTKGPVSEKDTKKPTTKEDVVLKDGGIKSSNGKVYYPSKLPACEGCVKSSQTCRTTSAKGPQNKPLACLWCTKQKGRCSLVGEGTADTGKSKVAVKAKSESGGVRKRSTTESKGKGKEAEVETEVAGRAERVVERAGRPVEGVKELVGVFVPPLKARASVHPRSATPGPSGTVLVPSTPVAAPLATLEGEDHEDAPEGSPGPPPPQAGGPHVVDMRGAVDRRLMGDAEDDRISEGESWKARERRHADDRRANTEHAYEVAKEKLKWARNANRSANEKVAEALEELRETTAQVHVVQGEVTDALREMMEARYAYALLR</sequence>